<keyword evidence="3" id="KW-1185">Reference proteome</keyword>
<gene>
    <name evidence="2" type="ORF">BGZ65_009169</name>
</gene>
<sequence length="152" mass="16208">MSNYPPEKAIDQQQQQNPFGQGYDMYSSPPTGNAGATGAAGFGDYGQGFPPPSGAYPGVVSGPPADFMDPTVPRPNDILPLHPAIIQQRQIAASLPPCPKGGHHELRTRLALGANAGTLLSFICFPIVCCCIRDETVCIKCNEKFNIILPRI</sequence>
<feature type="non-terminal residue" evidence="2">
    <location>
        <position position="152"/>
    </location>
</feature>
<dbReference type="AlphaFoldDB" id="A0A9P6ILQ5"/>
<protein>
    <recommendedName>
        <fullName evidence="4">Brain protein I3</fullName>
    </recommendedName>
</protein>
<accession>A0A9P6ILQ5</accession>
<feature type="region of interest" description="Disordered" evidence="1">
    <location>
        <begin position="1"/>
        <end position="46"/>
    </location>
</feature>
<proteinExistence type="predicted"/>
<comment type="caution">
    <text evidence="2">The sequence shown here is derived from an EMBL/GenBank/DDBJ whole genome shotgun (WGS) entry which is preliminary data.</text>
</comment>
<reference evidence="2" key="1">
    <citation type="journal article" date="2020" name="Fungal Divers.">
        <title>Resolving the Mortierellaceae phylogeny through synthesis of multi-gene phylogenetics and phylogenomics.</title>
        <authorList>
            <person name="Vandepol N."/>
            <person name="Liber J."/>
            <person name="Desiro A."/>
            <person name="Na H."/>
            <person name="Kennedy M."/>
            <person name="Barry K."/>
            <person name="Grigoriev I.V."/>
            <person name="Miller A.N."/>
            <person name="O'Donnell K."/>
            <person name="Stajich J.E."/>
            <person name="Bonito G."/>
        </authorList>
    </citation>
    <scope>NUCLEOTIDE SEQUENCE</scope>
    <source>
        <strain evidence="2">MES-2147</strain>
    </source>
</reference>
<evidence type="ECO:0000313" key="3">
    <source>
        <dbReference type="Proteomes" id="UP000749646"/>
    </source>
</evidence>
<dbReference type="EMBL" id="JAAAHW010010762">
    <property type="protein sequence ID" value="KAF9923045.1"/>
    <property type="molecule type" value="Genomic_DNA"/>
</dbReference>
<name>A0A9P6ILQ5_9FUNG</name>
<evidence type="ECO:0000256" key="1">
    <source>
        <dbReference type="SAM" id="MobiDB-lite"/>
    </source>
</evidence>
<evidence type="ECO:0000313" key="2">
    <source>
        <dbReference type="EMBL" id="KAF9923045.1"/>
    </source>
</evidence>
<dbReference type="Proteomes" id="UP000749646">
    <property type="component" value="Unassembled WGS sequence"/>
</dbReference>
<organism evidence="2 3">
    <name type="scientific">Modicella reniformis</name>
    <dbReference type="NCBI Taxonomy" id="1440133"/>
    <lineage>
        <taxon>Eukaryota</taxon>
        <taxon>Fungi</taxon>
        <taxon>Fungi incertae sedis</taxon>
        <taxon>Mucoromycota</taxon>
        <taxon>Mortierellomycotina</taxon>
        <taxon>Mortierellomycetes</taxon>
        <taxon>Mortierellales</taxon>
        <taxon>Mortierellaceae</taxon>
        <taxon>Modicella</taxon>
    </lineage>
</organism>
<evidence type="ECO:0008006" key="4">
    <source>
        <dbReference type="Google" id="ProtNLM"/>
    </source>
</evidence>
<dbReference type="OrthoDB" id="2273117at2759"/>